<reference evidence="3 4" key="1">
    <citation type="submission" date="2016-06" db="EMBL/GenBank/DDBJ databases">
        <title>Evolution of pathogenesis and genome organization in the Tremellales.</title>
        <authorList>
            <person name="Cuomo C."/>
            <person name="Litvintseva A."/>
            <person name="Heitman J."/>
            <person name="Chen Y."/>
            <person name="Sun S."/>
            <person name="Springer D."/>
            <person name="Dromer F."/>
            <person name="Young S."/>
            <person name="Zeng Q."/>
            <person name="Chapman S."/>
            <person name="Gujja S."/>
            <person name="Saif S."/>
            <person name="Birren B."/>
        </authorList>
    </citation>
    <scope>NUCLEOTIDE SEQUENCE [LARGE SCALE GENOMIC DNA]</scope>
    <source>
        <strain evidence="3 4">CBS 6039</strain>
    </source>
</reference>
<dbReference type="GeneID" id="30157848"/>
<dbReference type="PANTHER" id="PTHR41807">
    <property type="entry name" value="GLUTATHIONE TRANSFERASE 3"/>
    <property type="match status" value="1"/>
</dbReference>
<keyword evidence="4" id="KW-1185">Reference proteome</keyword>
<feature type="transmembrane region" description="Helical" evidence="2">
    <location>
        <begin position="403"/>
        <end position="420"/>
    </location>
</feature>
<organism evidence="3 4">
    <name type="scientific">Cryptococcus amylolentus CBS 6039</name>
    <dbReference type="NCBI Taxonomy" id="1295533"/>
    <lineage>
        <taxon>Eukaryota</taxon>
        <taxon>Fungi</taxon>
        <taxon>Dikarya</taxon>
        <taxon>Basidiomycota</taxon>
        <taxon>Agaricomycotina</taxon>
        <taxon>Tremellomycetes</taxon>
        <taxon>Tremellales</taxon>
        <taxon>Cryptococcaceae</taxon>
        <taxon>Cryptococcus</taxon>
    </lineage>
</organism>
<feature type="transmembrane region" description="Helical" evidence="2">
    <location>
        <begin position="315"/>
        <end position="341"/>
    </location>
</feature>
<keyword evidence="2" id="KW-1133">Transmembrane helix</keyword>
<dbReference type="OrthoDB" id="5569309at2759"/>
<evidence type="ECO:0000256" key="1">
    <source>
        <dbReference type="SAM" id="MobiDB-lite"/>
    </source>
</evidence>
<dbReference type="STRING" id="1295533.A0A1E3HGW5"/>
<dbReference type="RefSeq" id="XP_018991025.1">
    <property type="nucleotide sequence ID" value="XM_019141050.1"/>
</dbReference>
<feature type="transmembrane region" description="Helical" evidence="2">
    <location>
        <begin position="368"/>
        <end position="391"/>
    </location>
</feature>
<evidence type="ECO:0000256" key="2">
    <source>
        <dbReference type="SAM" id="Phobius"/>
    </source>
</evidence>
<accession>A0A1E3HGW5</accession>
<protein>
    <submittedName>
        <fullName evidence="3">Uncharacterized protein</fullName>
    </submittedName>
</protein>
<evidence type="ECO:0000313" key="4">
    <source>
        <dbReference type="Proteomes" id="UP000094065"/>
    </source>
</evidence>
<dbReference type="Proteomes" id="UP000094065">
    <property type="component" value="Unassembled WGS sequence"/>
</dbReference>
<dbReference type="InterPro" id="IPR038872">
    <property type="entry name" value="Put_GTT3"/>
</dbReference>
<keyword evidence="2" id="KW-0812">Transmembrane</keyword>
<proteinExistence type="predicted"/>
<comment type="caution">
    <text evidence="3">The sequence shown here is derived from an EMBL/GenBank/DDBJ whole genome shotgun (WGS) entry which is preliminary data.</text>
</comment>
<keyword evidence="2" id="KW-0472">Membrane</keyword>
<name>A0A1E3HGW5_9TREE</name>
<feature type="region of interest" description="Disordered" evidence="1">
    <location>
        <begin position="21"/>
        <end position="44"/>
    </location>
</feature>
<dbReference type="EMBL" id="AWGJ01000010">
    <property type="protein sequence ID" value="ODN75375.1"/>
    <property type="molecule type" value="Genomic_DNA"/>
</dbReference>
<sequence length="424" mass="45759">MLGSRTNRLEFDARGQTTRRALPVPPFRSSNHLHPPHCPPCRHKPHRRYNMASYSGSLLSKRKPELVDIAAALGIPTDDVRVSDLVKNIQSQLDTRESTLAQDPIFKGLYFKKRSSHGNGNGIGIGTPERSHSPSMATPHTEIKRSVTGSARKAGASINKALDRVQELVDAANVPLPESPLSLSKVAGAAHSANESISHALVPAGATSDIKTQVAQLVNYVAQLGTKGKNEVNVAIRHAQELLSVPEVLAGAGVGIEFLFLITHVLQFYDYTYIFPPPSGEKGAISSLLQALFFWSPSFTWTLRLPEGGGLLSSYVWGAVAWWACSTILPPFILSTVVSFVPQKGIHRHGSPHTRYSDAHQPRATPDYLVFVLSRLAILLLPLTNAAPTALVDALEMSGNLQGRALGAGFLSALILAHRIRSAA</sequence>
<dbReference type="PANTHER" id="PTHR41807:SF1">
    <property type="entry name" value="GLUTATHIONE TRANSFERASE 3"/>
    <property type="match status" value="1"/>
</dbReference>
<evidence type="ECO:0000313" key="3">
    <source>
        <dbReference type="EMBL" id="ODN75375.1"/>
    </source>
</evidence>
<dbReference type="GO" id="GO:0016020">
    <property type="term" value="C:membrane"/>
    <property type="evidence" value="ECO:0007669"/>
    <property type="project" value="TreeGrafter"/>
</dbReference>
<gene>
    <name evidence="3" type="ORF">L202_06539</name>
</gene>
<dbReference type="AlphaFoldDB" id="A0A1E3HGW5"/>